<dbReference type="GO" id="GO:0003676">
    <property type="term" value="F:nucleic acid binding"/>
    <property type="evidence" value="ECO:0007669"/>
    <property type="project" value="InterPro"/>
</dbReference>
<reference evidence="2" key="1">
    <citation type="submission" date="2018-05" db="EMBL/GenBank/DDBJ databases">
        <authorList>
            <person name="Lanie J.A."/>
            <person name="Ng W.-L."/>
            <person name="Kazmierczak K.M."/>
            <person name="Andrzejewski T.M."/>
            <person name="Davidsen T.M."/>
            <person name="Wayne K.J."/>
            <person name="Tettelin H."/>
            <person name="Glass J.I."/>
            <person name="Rusch D."/>
            <person name="Podicherti R."/>
            <person name="Tsui H.-C.T."/>
            <person name="Winkler M.E."/>
        </authorList>
    </citation>
    <scope>NUCLEOTIDE SEQUENCE</scope>
</reference>
<dbReference type="GO" id="GO:0005829">
    <property type="term" value="C:cytosol"/>
    <property type="evidence" value="ECO:0007669"/>
    <property type="project" value="TreeGrafter"/>
</dbReference>
<name>A0A381PDH4_9ZZZZ</name>
<evidence type="ECO:0000313" key="2">
    <source>
        <dbReference type="EMBL" id="SUZ65065.1"/>
    </source>
</evidence>
<dbReference type="InterPro" id="IPR012337">
    <property type="entry name" value="RNaseH-like_sf"/>
</dbReference>
<dbReference type="AlphaFoldDB" id="A0A381PDH4"/>
<dbReference type="SUPFAM" id="SSF53098">
    <property type="entry name" value="Ribonuclease H-like"/>
    <property type="match status" value="1"/>
</dbReference>
<dbReference type="Gene3D" id="3.30.420.10">
    <property type="entry name" value="Ribonuclease H-like superfamily/Ribonuclease H"/>
    <property type="match status" value="1"/>
</dbReference>
<dbReference type="EMBL" id="UINC01000950">
    <property type="protein sequence ID" value="SUZ65065.1"/>
    <property type="molecule type" value="Genomic_DNA"/>
</dbReference>
<dbReference type="Pfam" id="PF20600">
    <property type="entry name" value="ExoX-like_C"/>
    <property type="match status" value="1"/>
</dbReference>
<dbReference type="InterPro" id="IPR036397">
    <property type="entry name" value="RNaseH_sf"/>
</dbReference>
<dbReference type="InterPro" id="IPR013520">
    <property type="entry name" value="Ribonucl_H"/>
</dbReference>
<gene>
    <name evidence="2" type="ORF">METZ01_LOCUS17919</name>
</gene>
<dbReference type="GO" id="GO:0008408">
    <property type="term" value="F:3'-5' exonuclease activity"/>
    <property type="evidence" value="ECO:0007669"/>
    <property type="project" value="TreeGrafter"/>
</dbReference>
<evidence type="ECO:0000259" key="1">
    <source>
        <dbReference type="SMART" id="SM00479"/>
    </source>
</evidence>
<dbReference type="GO" id="GO:0045004">
    <property type="term" value="P:DNA replication proofreading"/>
    <property type="evidence" value="ECO:0007669"/>
    <property type="project" value="TreeGrafter"/>
</dbReference>
<proteinExistence type="predicted"/>
<accession>A0A381PDH4</accession>
<sequence length="261" mass="29862">MLLPIELDRPLIFFDLETTGLSTQEDRIIEMAILRVSPQGDVMERVRRFNPGRPIDPEARAVHGISDEDVADEAPFTARAKSLFDLMDPCDLGGFNIRRFDLPMLIAEFKRADLDFDHRTRRVIDMQGIFHREEPRDLSAAARFYLGREHQEAHTALGDIRTTAAVLVAQMERYPDLPRDMDTLHGYCDEILPIRTALEQWFNKEGEELVFRRGKHKGRPLAEVAAQEADYLEWMLGADDMDAEVLEVVREALAAGIEKDD</sequence>
<dbReference type="PANTHER" id="PTHR30231">
    <property type="entry name" value="DNA POLYMERASE III SUBUNIT EPSILON"/>
    <property type="match status" value="1"/>
</dbReference>
<feature type="domain" description="Exonuclease" evidence="1">
    <location>
        <begin position="10"/>
        <end position="176"/>
    </location>
</feature>
<dbReference type="Pfam" id="PF00929">
    <property type="entry name" value="RNase_T"/>
    <property type="match status" value="1"/>
</dbReference>
<protein>
    <recommendedName>
        <fullName evidence="1">Exonuclease domain-containing protein</fullName>
    </recommendedName>
</protein>
<dbReference type="SMART" id="SM00479">
    <property type="entry name" value="EXOIII"/>
    <property type="match status" value="1"/>
</dbReference>
<dbReference type="InterPro" id="IPR046768">
    <property type="entry name" value="ExoX-like_C"/>
</dbReference>
<dbReference type="CDD" id="cd06127">
    <property type="entry name" value="DEDDh"/>
    <property type="match status" value="1"/>
</dbReference>
<dbReference type="PANTHER" id="PTHR30231:SF41">
    <property type="entry name" value="DNA POLYMERASE III SUBUNIT EPSILON"/>
    <property type="match status" value="1"/>
</dbReference>
<organism evidence="2">
    <name type="scientific">marine metagenome</name>
    <dbReference type="NCBI Taxonomy" id="408172"/>
    <lineage>
        <taxon>unclassified sequences</taxon>
        <taxon>metagenomes</taxon>
        <taxon>ecological metagenomes</taxon>
    </lineage>
</organism>